<dbReference type="RefSeq" id="WP_106320329.1">
    <property type="nucleotide sequence ID" value="NZ_BOMO01000073.1"/>
</dbReference>
<comment type="similarity">
    <text evidence="1">Belongs to the bacterial solute-binding protein 3 family.</text>
</comment>
<evidence type="ECO:0000256" key="1">
    <source>
        <dbReference type="ARBA" id="ARBA00010333"/>
    </source>
</evidence>
<evidence type="ECO:0000256" key="3">
    <source>
        <dbReference type="ARBA" id="ARBA00022729"/>
    </source>
</evidence>
<reference evidence="7 8" key="1">
    <citation type="submission" date="2018-03" db="EMBL/GenBank/DDBJ databases">
        <title>Genomic Encyclopedia of Archaeal and Bacterial Type Strains, Phase II (KMG-II): from individual species to whole genera.</title>
        <authorList>
            <person name="Goeker M."/>
        </authorList>
    </citation>
    <scope>NUCLEOTIDE SEQUENCE [LARGE SCALE GENOMIC DNA]</scope>
    <source>
        <strain evidence="7 8">DSM 43146</strain>
    </source>
</reference>
<evidence type="ECO:0000259" key="6">
    <source>
        <dbReference type="SMART" id="SM00062"/>
    </source>
</evidence>
<dbReference type="Gene3D" id="3.40.190.10">
    <property type="entry name" value="Periplasmic binding protein-like II"/>
    <property type="match status" value="2"/>
</dbReference>
<feature type="compositionally biased region" description="Low complexity" evidence="4">
    <location>
        <begin position="27"/>
        <end position="46"/>
    </location>
</feature>
<evidence type="ECO:0000256" key="5">
    <source>
        <dbReference type="SAM" id="SignalP"/>
    </source>
</evidence>
<dbReference type="Pfam" id="PF00497">
    <property type="entry name" value="SBP_bac_3"/>
    <property type="match status" value="1"/>
</dbReference>
<evidence type="ECO:0000313" key="8">
    <source>
        <dbReference type="Proteomes" id="UP000239415"/>
    </source>
</evidence>
<organism evidence="7 8">
    <name type="scientific">Actinoplanes italicus</name>
    <dbReference type="NCBI Taxonomy" id="113567"/>
    <lineage>
        <taxon>Bacteria</taxon>
        <taxon>Bacillati</taxon>
        <taxon>Actinomycetota</taxon>
        <taxon>Actinomycetes</taxon>
        <taxon>Micromonosporales</taxon>
        <taxon>Micromonosporaceae</taxon>
        <taxon>Actinoplanes</taxon>
    </lineage>
</organism>
<dbReference type="PANTHER" id="PTHR30085:SF6">
    <property type="entry name" value="ABC TRANSPORTER GLUTAMINE-BINDING PROTEIN GLNH"/>
    <property type="match status" value="1"/>
</dbReference>
<dbReference type="EMBL" id="PVMZ01000007">
    <property type="protein sequence ID" value="PRX20990.1"/>
    <property type="molecule type" value="Genomic_DNA"/>
</dbReference>
<dbReference type="PANTHER" id="PTHR30085">
    <property type="entry name" value="AMINO ACID ABC TRANSPORTER PERMEASE"/>
    <property type="match status" value="1"/>
</dbReference>
<name>A0A2T0KCM4_9ACTN</name>
<dbReference type="AlphaFoldDB" id="A0A2T0KCM4"/>
<accession>A0A2T0KCM4</accession>
<evidence type="ECO:0000313" key="7">
    <source>
        <dbReference type="EMBL" id="PRX20990.1"/>
    </source>
</evidence>
<dbReference type="InterPro" id="IPR051455">
    <property type="entry name" value="Bact_solute-bind_prot3"/>
</dbReference>
<sequence>MRTRIGLVMSVLLVTGLTACTDASPETPRAAPSNAPATTAPASAAPQTCDPRTSFRPQGAQPAAGKMPAGSHMKTILDRGRLILGTNQGTLLFSSRDPFTGRIEGFDVDMGREIARAIFGDPNRLEIRVIPNAQRMDRVEDGTVDLVISTMTTNCARWERVDFSTVYYEAGQRLLVGKDSKAQRIEDMGGRPVCSVNGSTSLDNLAKVEPKPVLVTRADYGLCLVAFQLGEAEAISTDDTILAGMAAQDPYAKVVGPKFTEEPYAIAIDKSHPEFTRFVNGVLERVRADGTWKSIHERWLGASGPAPQPPPARYR</sequence>
<evidence type="ECO:0000256" key="4">
    <source>
        <dbReference type="SAM" id="MobiDB-lite"/>
    </source>
</evidence>
<dbReference type="GO" id="GO:0030288">
    <property type="term" value="C:outer membrane-bounded periplasmic space"/>
    <property type="evidence" value="ECO:0007669"/>
    <property type="project" value="TreeGrafter"/>
</dbReference>
<dbReference type="OrthoDB" id="9807888at2"/>
<dbReference type="GO" id="GO:0006865">
    <property type="term" value="P:amino acid transport"/>
    <property type="evidence" value="ECO:0007669"/>
    <property type="project" value="TreeGrafter"/>
</dbReference>
<dbReference type="SMART" id="SM00062">
    <property type="entry name" value="PBPb"/>
    <property type="match status" value="1"/>
</dbReference>
<dbReference type="PROSITE" id="PS51257">
    <property type="entry name" value="PROKAR_LIPOPROTEIN"/>
    <property type="match status" value="1"/>
</dbReference>
<dbReference type="InterPro" id="IPR001638">
    <property type="entry name" value="Solute-binding_3/MltF_N"/>
</dbReference>
<comment type="caution">
    <text evidence="7">The sequence shown here is derived from an EMBL/GenBank/DDBJ whole genome shotgun (WGS) entry which is preliminary data.</text>
</comment>
<dbReference type="GO" id="GO:0005576">
    <property type="term" value="C:extracellular region"/>
    <property type="evidence" value="ECO:0007669"/>
    <property type="project" value="TreeGrafter"/>
</dbReference>
<gene>
    <name evidence="7" type="ORF">CLV67_107267</name>
</gene>
<feature type="domain" description="Solute-binding protein family 3/N-terminal" evidence="6">
    <location>
        <begin position="81"/>
        <end position="303"/>
    </location>
</feature>
<protein>
    <submittedName>
        <fullName evidence="7">Amino acid ABC transporter substrate-binding protein (PAAT family)</fullName>
    </submittedName>
</protein>
<feature type="region of interest" description="Disordered" evidence="4">
    <location>
        <begin position="23"/>
        <end position="71"/>
    </location>
</feature>
<keyword evidence="3 5" id="KW-0732">Signal</keyword>
<feature type="chain" id="PRO_5039672589" evidence="5">
    <location>
        <begin position="20"/>
        <end position="315"/>
    </location>
</feature>
<dbReference type="Proteomes" id="UP000239415">
    <property type="component" value="Unassembled WGS sequence"/>
</dbReference>
<dbReference type="SUPFAM" id="SSF53850">
    <property type="entry name" value="Periplasmic binding protein-like II"/>
    <property type="match status" value="1"/>
</dbReference>
<keyword evidence="2" id="KW-0813">Transport</keyword>
<dbReference type="CDD" id="cd13690">
    <property type="entry name" value="PBP2_GluB"/>
    <property type="match status" value="1"/>
</dbReference>
<feature type="signal peptide" evidence="5">
    <location>
        <begin position="1"/>
        <end position="19"/>
    </location>
</feature>
<evidence type="ECO:0000256" key="2">
    <source>
        <dbReference type="ARBA" id="ARBA00022448"/>
    </source>
</evidence>
<keyword evidence="8" id="KW-1185">Reference proteome</keyword>
<proteinExistence type="inferred from homology"/>